<dbReference type="Proteomes" id="UP000237000">
    <property type="component" value="Unassembled WGS sequence"/>
</dbReference>
<name>A0A2P5DWG6_TREOI</name>
<dbReference type="EMBL" id="JXTC01000245">
    <property type="protein sequence ID" value="PON77636.1"/>
    <property type="molecule type" value="Genomic_DNA"/>
</dbReference>
<gene>
    <name evidence="1" type="ORF">TorRG33x02_240030</name>
    <name evidence="2" type="ORF">TorRG33x02_240060</name>
</gene>
<accession>A0A2P5DWG6</accession>
<reference evidence="2" key="2">
    <citation type="submission" date="2016-06" db="EMBL/GenBank/DDBJ databases">
        <title>Parasponia and Trema comparative genomics to provide insight in an evolutionary trajectory towards rhizobium symbiosis.</title>
        <authorList>
            <person name="Van Velzen R."/>
            <person name="Holmer R."/>
            <person name="Geurts R."/>
            <person name="Smit S."/>
        </authorList>
    </citation>
    <scope>NUCLEOTIDE SEQUENCE [LARGE SCALE GENOMIC DNA]</scope>
    <source>
        <strain evidence="2">RG33-2</strain>
        <tissue evidence="2">Leaves</tissue>
    </source>
</reference>
<comment type="caution">
    <text evidence="2">The sequence shown here is derived from an EMBL/GenBank/DDBJ whole genome shotgun (WGS) entry which is preliminary data.</text>
</comment>
<evidence type="ECO:0000313" key="2">
    <source>
        <dbReference type="EMBL" id="PON77636.1"/>
    </source>
</evidence>
<sequence length="84" mass="9292">MASWLLKSCTSPNPAMARCSTDPNPDSNFALLTIDELQPWTKLEADSSRFLLCHRRSLKLDSSDSSSAIDELRQLTSSTQYIAG</sequence>
<dbReference type="EMBL" id="JXTC01000245">
    <property type="protein sequence ID" value="PON77633.1"/>
    <property type="molecule type" value="Genomic_DNA"/>
</dbReference>
<evidence type="ECO:0000313" key="3">
    <source>
        <dbReference type="Proteomes" id="UP000237000"/>
    </source>
</evidence>
<dbReference type="AlphaFoldDB" id="A0A2P5DWG6"/>
<proteinExistence type="predicted"/>
<protein>
    <submittedName>
        <fullName evidence="2">Uncharacterized protein</fullName>
    </submittedName>
</protein>
<organism evidence="2 3">
    <name type="scientific">Trema orientale</name>
    <name type="common">Charcoal tree</name>
    <name type="synonym">Celtis orientalis</name>
    <dbReference type="NCBI Taxonomy" id="63057"/>
    <lineage>
        <taxon>Eukaryota</taxon>
        <taxon>Viridiplantae</taxon>
        <taxon>Streptophyta</taxon>
        <taxon>Embryophyta</taxon>
        <taxon>Tracheophyta</taxon>
        <taxon>Spermatophyta</taxon>
        <taxon>Magnoliopsida</taxon>
        <taxon>eudicotyledons</taxon>
        <taxon>Gunneridae</taxon>
        <taxon>Pentapetalae</taxon>
        <taxon>rosids</taxon>
        <taxon>fabids</taxon>
        <taxon>Rosales</taxon>
        <taxon>Cannabaceae</taxon>
        <taxon>Trema</taxon>
    </lineage>
</organism>
<reference evidence="3" key="1">
    <citation type="submission" date="2016-06" db="EMBL/GenBank/DDBJ databases">
        <title>Parallel loss of symbiosis genes in relatives of nitrogen-fixing non-legume Parasponia.</title>
        <authorList>
            <person name="Van Velzen R."/>
            <person name="Holmer R."/>
            <person name="Bu F."/>
            <person name="Rutten L."/>
            <person name="Van Zeijl A."/>
            <person name="Liu W."/>
            <person name="Santuari L."/>
            <person name="Cao Q."/>
            <person name="Sharma T."/>
            <person name="Shen D."/>
            <person name="Roswanjaya Y."/>
            <person name="Wardhani T."/>
            <person name="Kalhor M.S."/>
            <person name="Jansen J."/>
            <person name="Van den Hoogen J."/>
            <person name="Gungor B."/>
            <person name="Hartog M."/>
            <person name="Hontelez J."/>
            <person name="Verver J."/>
            <person name="Yang W.-C."/>
            <person name="Schijlen E."/>
            <person name="Repin R."/>
            <person name="Schilthuizen M."/>
            <person name="Schranz E."/>
            <person name="Heidstra R."/>
            <person name="Miyata K."/>
            <person name="Fedorova E."/>
            <person name="Kohlen W."/>
            <person name="Bisseling T."/>
            <person name="Smit S."/>
            <person name="Geurts R."/>
        </authorList>
    </citation>
    <scope>NUCLEOTIDE SEQUENCE [LARGE SCALE GENOMIC DNA]</scope>
    <source>
        <strain evidence="3">cv. RG33-2</strain>
    </source>
</reference>
<keyword evidence="3" id="KW-1185">Reference proteome</keyword>
<evidence type="ECO:0000313" key="1">
    <source>
        <dbReference type="EMBL" id="PON77633.1"/>
    </source>
</evidence>
<dbReference type="InParanoid" id="A0A2P5DWG6"/>